<reference evidence="1 2" key="1">
    <citation type="submission" date="2023-09" db="EMBL/GenBank/DDBJ databases">
        <title>Demequina sp. a novel bacteria isolated from Capsicum annuum.</title>
        <authorList>
            <person name="Humaira Z."/>
            <person name="Lee J."/>
            <person name="Cho D."/>
        </authorList>
    </citation>
    <scope>NUCLEOTIDE SEQUENCE [LARGE SCALE GENOMIC DNA]</scope>
    <source>
        <strain evidence="1 2">OYTSA14</strain>
    </source>
</reference>
<dbReference type="InterPro" id="IPR040442">
    <property type="entry name" value="Pyrv_kinase-like_dom_sf"/>
</dbReference>
<dbReference type="Gene3D" id="3.20.20.60">
    <property type="entry name" value="Phosphoenolpyruvate-binding domains"/>
    <property type="match status" value="1"/>
</dbReference>
<evidence type="ECO:0000313" key="1">
    <source>
        <dbReference type="EMBL" id="WNM23596.1"/>
    </source>
</evidence>
<gene>
    <name evidence="1" type="ORF">RN606_09485</name>
</gene>
<dbReference type="InterPro" id="IPR015813">
    <property type="entry name" value="Pyrv/PenolPyrv_kinase-like_dom"/>
</dbReference>
<evidence type="ECO:0000313" key="2">
    <source>
        <dbReference type="Proteomes" id="UP001304125"/>
    </source>
</evidence>
<protein>
    <submittedName>
        <fullName evidence="1">Isocitrate lyase/PEP mutase family protein</fullName>
    </submittedName>
</protein>
<keyword evidence="1" id="KW-0456">Lyase</keyword>
<accession>A0AA96J9K6</accession>
<dbReference type="EMBL" id="CP134879">
    <property type="protein sequence ID" value="WNM23596.1"/>
    <property type="molecule type" value="Genomic_DNA"/>
</dbReference>
<keyword evidence="2" id="KW-1185">Reference proteome</keyword>
<organism evidence="1 2">
    <name type="scientific">Demequina capsici</name>
    <dbReference type="NCBI Taxonomy" id="3075620"/>
    <lineage>
        <taxon>Bacteria</taxon>
        <taxon>Bacillati</taxon>
        <taxon>Actinomycetota</taxon>
        <taxon>Actinomycetes</taxon>
        <taxon>Micrococcales</taxon>
        <taxon>Demequinaceae</taxon>
        <taxon>Demequina</taxon>
    </lineage>
</organism>
<dbReference type="Pfam" id="PF13714">
    <property type="entry name" value="PEP_mutase"/>
    <property type="match status" value="1"/>
</dbReference>
<name>A0AA96J9K6_9MICO</name>
<dbReference type="InterPro" id="IPR039556">
    <property type="entry name" value="ICL/PEPM"/>
</dbReference>
<proteinExistence type="predicted"/>
<sequence length="314" mass="33904">MSRKTTLTLSEATSEGQVLAPYVFDCLTARMAENTGFRTFVVSTSSVSMAFGGVPDMGALSVDDILTVASNVADFLPYPVIAEFENGFGATPHIVWRNVRRLVKTEVAAVIIDDTTDVRGTSRPAVDPATGAPEPTVVSRELFYAKIRAALDACEGTGCHVIAASNAAYTVGLDEAVERLRACSELGADMVMGRGIVTLDDCEALAAAVPGPKVYHELSSTAGVDNVDIDAIADLNFDIVTVRYVEKASLYGLMEFGLRTRADNTMVYVDYHDFDGRLPGRDHHILLSRQWDDIEREIGIKPWTPPAPAQQGKD</sequence>
<dbReference type="AlphaFoldDB" id="A0AA96J9K6"/>
<dbReference type="RefSeq" id="WP_313496624.1">
    <property type="nucleotide sequence ID" value="NZ_CP134879.1"/>
</dbReference>
<dbReference type="Proteomes" id="UP001304125">
    <property type="component" value="Chromosome"/>
</dbReference>
<dbReference type="CDD" id="cd00377">
    <property type="entry name" value="ICL_PEPM"/>
    <property type="match status" value="1"/>
</dbReference>
<dbReference type="SUPFAM" id="SSF51621">
    <property type="entry name" value="Phosphoenolpyruvate/pyruvate domain"/>
    <property type="match status" value="1"/>
</dbReference>
<dbReference type="PANTHER" id="PTHR42905:SF5">
    <property type="entry name" value="CARBOXYVINYL-CARBOXYPHOSPHONATE PHOSPHORYLMUTASE, CHLOROPLASTIC"/>
    <property type="match status" value="1"/>
</dbReference>
<dbReference type="GO" id="GO:0016833">
    <property type="term" value="F:oxo-acid-lyase activity"/>
    <property type="evidence" value="ECO:0007669"/>
    <property type="project" value="UniProtKB-ARBA"/>
</dbReference>
<dbReference type="PANTHER" id="PTHR42905">
    <property type="entry name" value="PHOSPHOENOLPYRUVATE CARBOXYLASE"/>
    <property type="match status" value="1"/>
</dbReference>